<dbReference type="EMBL" id="CP091512">
    <property type="protein sequence ID" value="UOO92160.1"/>
    <property type="molecule type" value="Genomic_DNA"/>
</dbReference>
<feature type="chain" id="PRO_5046721558" description="Lipoprotein" evidence="1">
    <location>
        <begin position="26"/>
        <end position="81"/>
    </location>
</feature>
<evidence type="ECO:0000313" key="3">
    <source>
        <dbReference type="Proteomes" id="UP000832034"/>
    </source>
</evidence>
<reference evidence="2" key="2">
    <citation type="journal article" date="2022" name="Res Sq">
        <title>Evolution of multicellular longitudinally dividing oral cavity symbionts (Neisseriaceae).</title>
        <authorList>
            <person name="Nyongesa S."/>
            <person name="Weber P."/>
            <person name="Bernet E."/>
            <person name="Pullido F."/>
            <person name="Nieckarz M."/>
            <person name="Delaby M."/>
            <person name="Nieves C."/>
            <person name="Viehboeck T."/>
            <person name="Krause N."/>
            <person name="Rivera-Millot A."/>
            <person name="Nakamura A."/>
            <person name="Vischer N."/>
            <person name="VanNieuwenhze M."/>
            <person name="Brun Y."/>
            <person name="Cava F."/>
            <person name="Bulgheresi S."/>
            <person name="Veyrier F."/>
        </authorList>
    </citation>
    <scope>NUCLEOTIDE SEQUENCE</scope>
    <source>
        <strain evidence="2">SAG 1488-6</strain>
    </source>
</reference>
<dbReference type="Proteomes" id="UP000832034">
    <property type="component" value="Chromosome"/>
</dbReference>
<gene>
    <name evidence="2" type="ORF">LVJ81_11140</name>
</gene>
<keyword evidence="3" id="KW-1185">Reference proteome</keyword>
<evidence type="ECO:0000256" key="1">
    <source>
        <dbReference type="SAM" id="SignalP"/>
    </source>
</evidence>
<sequence length="81" mass="9429">MQKYRIFLYITLLACLSGCSWNTYTKDDGSTGFRANHSASQAVYYEDGTYSSNMNYNQYRPVRHTMTHANQMQASERVTWP</sequence>
<reference evidence="2" key="1">
    <citation type="submission" date="2021-12" db="EMBL/GenBank/DDBJ databases">
        <authorList>
            <person name="Veyrier F.J."/>
        </authorList>
    </citation>
    <scope>NUCLEOTIDE SEQUENCE</scope>
    <source>
        <strain evidence="2">SAG 1488-6</strain>
    </source>
</reference>
<protein>
    <recommendedName>
        <fullName evidence="4">Lipoprotein</fullName>
    </recommendedName>
</protein>
<organism evidence="2 3">
    <name type="scientific">Vitreoscilla stercoraria</name>
    <dbReference type="NCBI Taxonomy" id="61"/>
    <lineage>
        <taxon>Bacteria</taxon>
        <taxon>Pseudomonadati</taxon>
        <taxon>Pseudomonadota</taxon>
        <taxon>Betaproteobacteria</taxon>
        <taxon>Neisseriales</taxon>
        <taxon>Neisseriaceae</taxon>
        <taxon>Vitreoscilla</taxon>
    </lineage>
</organism>
<evidence type="ECO:0000313" key="2">
    <source>
        <dbReference type="EMBL" id="UOO92160.1"/>
    </source>
</evidence>
<dbReference type="RefSeq" id="WP_019958233.1">
    <property type="nucleotide sequence ID" value="NZ_CP091512.1"/>
</dbReference>
<keyword evidence="1" id="KW-0732">Signal</keyword>
<name>A0ABY4EB87_VITST</name>
<evidence type="ECO:0008006" key="4">
    <source>
        <dbReference type="Google" id="ProtNLM"/>
    </source>
</evidence>
<feature type="signal peptide" evidence="1">
    <location>
        <begin position="1"/>
        <end position="25"/>
    </location>
</feature>
<accession>A0ABY4EB87</accession>
<proteinExistence type="predicted"/>